<keyword evidence="2" id="KW-0378">Hydrolase</keyword>
<keyword evidence="2" id="KW-0255">Endonuclease</keyword>
<sequence length="242" mass="26894">MAEDAWSEEELKASVDAYALMLRADAEGRKVNKAQIYRDLEAQFGRKNKAFERRMMNISHVVVSLGGKHVKGLLPAPNIGPTVRPVLEKLVRQSQILNAMHDIHPPTTEASNPVDMDRKVSMLLDNWGQSDARILPPSGLKSPTKRDGNSTVYNRSPEVKAWVLQEADGSCECCEKPAPFVKDDGTAYLEVHHVVTLAQGGPDTVSNTVAVCPDCHRALHFAADRDVRVEKLYMNIDRLQKN</sequence>
<dbReference type="RefSeq" id="WP_152661450.1">
    <property type="nucleotide sequence ID" value="NZ_CP036422.1"/>
</dbReference>
<dbReference type="OrthoDB" id="9802640at2"/>
<dbReference type="Proteomes" id="UP000326287">
    <property type="component" value="Chromosome"/>
</dbReference>
<keyword evidence="2" id="KW-0540">Nuclease</keyword>
<dbReference type="GO" id="GO:0004519">
    <property type="term" value="F:endonuclease activity"/>
    <property type="evidence" value="ECO:0007669"/>
    <property type="project" value="UniProtKB-KW"/>
</dbReference>
<dbReference type="GO" id="GO:0008270">
    <property type="term" value="F:zinc ion binding"/>
    <property type="evidence" value="ECO:0007669"/>
    <property type="project" value="InterPro"/>
</dbReference>
<dbReference type="SMART" id="SM00507">
    <property type="entry name" value="HNHc"/>
    <property type="match status" value="1"/>
</dbReference>
<gene>
    <name evidence="2" type="ORF">EY643_06590</name>
</gene>
<dbReference type="GO" id="GO:0003676">
    <property type="term" value="F:nucleic acid binding"/>
    <property type="evidence" value="ECO:0007669"/>
    <property type="project" value="InterPro"/>
</dbReference>
<dbReference type="InterPro" id="IPR003615">
    <property type="entry name" value="HNH_nuc"/>
</dbReference>
<dbReference type="InterPro" id="IPR002711">
    <property type="entry name" value="HNH"/>
</dbReference>
<reference evidence="2 3" key="1">
    <citation type="submission" date="2019-02" db="EMBL/GenBank/DDBJ databases">
        <authorList>
            <person name="Li S.-H."/>
        </authorList>
    </citation>
    <scope>NUCLEOTIDE SEQUENCE [LARGE SCALE GENOMIC DNA]</scope>
    <source>
        <strain evidence="2 3">IMCC14385</strain>
    </source>
</reference>
<protein>
    <submittedName>
        <fullName evidence="2">HNH endonuclease</fullName>
    </submittedName>
</protein>
<evidence type="ECO:0000313" key="3">
    <source>
        <dbReference type="Proteomes" id="UP000326287"/>
    </source>
</evidence>
<dbReference type="KEGG" id="halc:EY643_06590"/>
<accession>A0A5P9NJE5</accession>
<name>A0A5P9NJE5_9GAMM</name>
<dbReference type="CDD" id="cd00085">
    <property type="entry name" value="HNHc"/>
    <property type="match status" value="1"/>
</dbReference>
<dbReference type="Pfam" id="PF01844">
    <property type="entry name" value="HNH"/>
    <property type="match status" value="1"/>
</dbReference>
<organism evidence="2 3">
    <name type="scientific">Halioglobus maricola</name>
    <dbReference type="NCBI Taxonomy" id="2601894"/>
    <lineage>
        <taxon>Bacteria</taxon>
        <taxon>Pseudomonadati</taxon>
        <taxon>Pseudomonadota</taxon>
        <taxon>Gammaproteobacteria</taxon>
        <taxon>Cellvibrionales</taxon>
        <taxon>Halieaceae</taxon>
        <taxon>Halioglobus</taxon>
    </lineage>
</organism>
<dbReference type="EMBL" id="CP036422">
    <property type="protein sequence ID" value="QFU75344.1"/>
    <property type="molecule type" value="Genomic_DNA"/>
</dbReference>
<dbReference type="AlphaFoldDB" id="A0A5P9NJE5"/>
<proteinExistence type="predicted"/>
<feature type="domain" description="HNH nuclease" evidence="1">
    <location>
        <begin position="158"/>
        <end position="217"/>
    </location>
</feature>
<keyword evidence="3" id="KW-1185">Reference proteome</keyword>
<evidence type="ECO:0000313" key="2">
    <source>
        <dbReference type="EMBL" id="QFU75344.1"/>
    </source>
</evidence>
<evidence type="ECO:0000259" key="1">
    <source>
        <dbReference type="SMART" id="SM00507"/>
    </source>
</evidence>
<dbReference type="Gene3D" id="1.10.30.50">
    <property type="match status" value="1"/>
</dbReference>